<feature type="region of interest" description="Disordered" evidence="1">
    <location>
        <begin position="361"/>
        <end position="388"/>
    </location>
</feature>
<sequence>MTRVSQRSVSVFTGRSPNWVAKRKARKHKVILESVTQEKKKLRSVISFEAKAPPGYTFISAGDPHFTTTCKEICRRDGLKVYAVSTTPHTHTHGLSQHVHRIGYHFPSAVVADVCMDRGLYLTATGKAVSFYNIGSEAGRRNTDSASQITINTEARDVLKDLFPNIPDNDLNQIIKTAFQKGQRKVGTAVELPLARRAQLAVVAHIRHIYTNYDRLLKANSFHEARATVEQPTLAKLVEWRGDDENGKTVLEDVFREVIVISDDDDSDVEGEPLPLQGRDASVEVISSNAVVEELQMRPVNHGNPAPWEPQVEHLDDEIASGFRFIPKPPKKTNIDRRGFSRYQAWDRALNRYRNRISGTNHQFPSYSAGEHLPENRGLGREPSSHRTSDAAHLSVARCAFPNQRTVKSNLSRPRINPVAAHRVSAAPSFFSRHPQINPHRGNPGVLTLDEFYELHHLAEPPNKRRGGAIGPPNMPKAFPLERADISEPETYSLQHSDVSSGPVFVSGPREIRERIGDDPRHPPWPPGHSHSRKMDEQDHVLPSIESPLPVEIKRPNSGHIEHLTRRMSGAFNFRSVTPHRQVHQGFPKHILPQESFQAHASKRRRVAYHEPIPMENPPAPNGPITLSTHSGDRNSTGEQVSVQNGPQTRRRYVVPVEPPYIGEHALGNAEDSSISTARFDCDPQILAPYGPTKGYDGQPFSYNHHVDSQNGYHISPDQFLTAFDTRYTVTSGSGRDRIIQPRWPDQTESHISRNTQESSCNEGKAPEVTGRRFEYTRGNKDPPLYKPAEKQRLYADGFVRPIDSWEPGMLEYRQAHQLSSGHMVENLPQMANPKLCGAQKRRVTSDILPSAPTRPPTHLDPLAKSPFPSQHSAAIGDQVLRHTDKLLRTPPRLSRWKTPKLKSSWYGHTRGPHFRRNLTCPNPCPPLSRPVWHFFTYKVRQQSSNTILFLRKT</sequence>
<dbReference type="Pfam" id="PF10056">
    <property type="entry name" value="DUF2293"/>
    <property type="match status" value="1"/>
</dbReference>
<dbReference type="EMBL" id="KV878582">
    <property type="protein sequence ID" value="OJJ63260.1"/>
    <property type="molecule type" value="Genomic_DNA"/>
</dbReference>
<evidence type="ECO:0000256" key="1">
    <source>
        <dbReference type="SAM" id="MobiDB-lite"/>
    </source>
</evidence>
<dbReference type="PANTHER" id="PTHR38113:SF1">
    <property type="entry name" value="DUF2293 DOMAIN-CONTAINING PROTEIN"/>
    <property type="match status" value="1"/>
</dbReference>
<keyword evidence="4" id="KW-1185">Reference proteome</keyword>
<reference evidence="4" key="1">
    <citation type="journal article" date="2017" name="Genome Biol.">
        <title>Comparative genomics reveals high biological diversity and specific adaptations in the industrially and medically important fungal genus Aspergillus.</title>
        <authorList>
            <person name="de Vries R.P."/>
            <person name="Riley R."/>
            <person name="Wiebenga A."/>
            <person name="Aguilar-Osorio G."/>
            <person name="Amillis S."/>
            <person name="Uchima C.A."/>
            <person name="Anderluh G."/>
            <person name="Asadollahi M."/>
            <person name="Askin M."/>
            <person name="Barry K."/>
            <person name="Battaglia E."/>
            <person name="Bayram O."/>
            <person name="Benocci T."/>
            <person name="Braus-Stromeyer S.A."/>
            <person name="Caldana C."/>
            <person name="Canovas D."/>
            <person name="Cerqueira G.C."/>
            <person name="Chen F."/>
            <person name="Chen W."/>
            <person name="Choi C."/>
            <person name="Clum A."/>
            <person name="Dos Santos R.A."/>
            <person name="Damasio A.R."/>
            <person name="Diallinas G."/>
            <person name="Emri T."/>
            <person name="Fekete E."/>
            <person name="Flipphi M."/>
            <person name="Freyberg S."/>
            <person name="Gallo A."/>
            <person name="Gournas C."/>
            <person name="Habgood R."/>
            <person name="Hainaut M."/>
            <person name="Harispe M.L."/>
            <person name="Henrissat B."/>
            <person name="Hilden K.S."/>
            <person name="Hope R."/>
            <person name="Hossain A."/>
            <person name="Karabika E."/>
            <person name="Karaffa L."/>
            <person name="Karanyi Z."/>
            <person name="Krasevec N."/>
            <person name="Kuo A."/>
            <person name="Kusch H."/>
            <person name="LaButti K."/>
            <person name="Lagendijk E.L."/>
            <person name="Lapidus A."/>
            <person name="Levasseur A."/>
            <person name="Lindquist E."/>
            <person name="Lipzen A."/>
            <person name="Logrieco A.F."/>
            <person name="MacCabe A."/>
            <person name="Maekelae M.R."/>
            <person name="Malavazi I."/>
            <person name="Melin P."/>
            <person name="Meyer V."/>
            <person name="Mielnichuk N."/>
            <person name="Miskei M."/>
            <person name="Molnar A.P."/>
            <person name="Mule G."/>
            <person name="Ngan C.Y."/>
            <person name="Orejas M."/>
            <person name="Orosz E."/>
            <person name="Ouedraogo J.P."/>
            <person name="Overkamp K.M."/>
            <person name="Park H.-S."/>
            <person name="Perrone G."/>
            <person name="Piumi F."/>
            <person name="Punt P.J."/>
            <person name="Ram A.F."/>
            <person name="Ramon A."/>
            <person name="Rauscher S."/>
            <person name="Record E."/>
            <person name="Riano-Pachon D.M."/>
            <person name="Robert V."/>
            <person name="Roehrig J."/>
            <person name="Ruller R."/>
            <person name="Salamov A."/>
            <person name="Salih N.S."/>
            <person name="Samson R.A."/>
            <person name="Sandor E."/>
            <person name="Sanguinetti M."/>
            <person name="Schuetze T."/>
            <person name="Sepcic K."/>
            <person name="Shelest E."/>
            <person name="Sherlock G."/>
            <person name="Sophianopoulou V."/>
            <person name="Squina F.M."/>
            <person name="Sun H."/>
            <person name="Susca A."/>
            <person name="Todd R.B."/>
            <person name="Tsang A."/>
            <person name="Unkles S.E."/>
            <person name="van de Wiele N."/>
            <person name="van Rossen-Uffink D."/>
            <person name="Oliveira J.V."/>
            <person name="Vesth T.C."/>
            <person name="Visser J."/>
            <person name="Yu J.-H."/>
            <person name="Zhou M."/>
            <person name="Andersen M.R."/>
            <person name="Archer D.B."/>
            <person name="Baker S.E."/>
            <person name="Benoit I."/>
            <person name="Brakhage A.A."/>
            <person name="Braus G.H."/>
            <person name="Fischer R."/>
            <person name="Frisvad J.C."/>
            <person name="Goldman G.H."/>
            <person name="Houbraken J."/>
            <person name="Oakley B."/>
            <person name="Pocsi I."/>
            <person name="Scazzocchio C."/>
            <person name="Seiboth B."/>
            <person name="vanKuyk P.A."/>
            <person name="Wortman J."/>
            <person name="Dyer P.S."/>
            <person name="Grigoriev I.V."/>
        </authorList>
    </citation>
    <scope>NUCLEOTIDE SEQUENCE [LARGE SCALE GENOMIC DNA]</scope>
    <source>
        <strain evidence="4">CBS 593.65</strain>
    </source>
</reference>
<evidence type="ECO:0000259" key="2">
    <source>
        <dbReference type="Pfam" id="PF10056"/>
    </source>
</evidence>
<feature type="domain" description="DUF2293" evidence="2">
    <location>
        <begin position="159"/>
        <end position="241"/>
    </location>
</feature>
<proteinExistence type="predicted"/>
<dbReference type="RefSeq" id="XP_040707066.1">
    <property type="nucleotide sequence ID" value="XM_040839999.1"/>
</dbReference>
<feature type="compositionally biased region" description="Polar residues" evidence="1">
    <location>
        <begin position="753"/>
        <end position="762"/>
    </location>
</feature>
<dbReference type="GeneID" id="63756072"/>
<gene>
    <name evidence="3" type="ORF">ASPSYDRAFT_1153720</name>
</gene>
<feature type="compositionally biased region" description="Basic and acidic residues" evidence="1">
    <location>
        <begin position="372"/>
        <end position="388"/>
    </location>
</feature>
<accession>A0A1L9TV00</accession>
<dbReference type="VEuPathDB" id="FungiDB:ASPSYDRAFT_1153720"/>
<dbReference type="PANTHER" id="PTHR38113">
    <property type="match status" value="1"/>
</dbReference>
<dbReference type="Proteomes" id="UP000184356">
    <property type="component" value="Unassembled WGS sequence"/>
</dbReference>
<feature type="region of interest" description="Disordered" evidence="1">
    <location>
        <begin position="747"/>
        <end position="767"/>
    </location>
</feature>
<feature type="region of interest" description="Disordered" evidence="1">
    <location>
        <begin position="514"/>
        <end position="536"/>
    </location>
</feature>
<dbReference type="OrthoDB" id="5288828at2759"/>
<protein>
    <recommendedName>
        <fullName evidence="2">DUF2293 domain-containing protein</fullName>
    </recommendedName>
</protein>
<evidence type="ECO:0000313" key="4">
    <source>
        <dbReference type="Proteomes" id="UP000184356"/>
    </source>
</evidence>
<name>A0A1L9TV00_9EURO</name>
<evidence type="ECO:0000313" key="3">
    <source>
        <dbReference type="EMBL" id="OJJ63260.1"/>
    </source>
</evidence>
<organism evidence="3 4">
    <name type="scientific">Aspergillus sydowii CBS 593.65</name>
    <dbReference type="NCBI Taxonomy" id="1036612"/>
    <lineage>
        <taxon>Eukaryota</taxon>
        <taxon>Fungi</taxon>
        <taxon>Dikarya</taxon>
        <taxon>Ascomycota</taxon>
        <taxon>Pezizomycotina</taxon>
        <taxon>Eurotiomycetes</taxon>
        <taxon>Eurotiomycetidae</taxon>
        <taxon>Eurotiales</taxon>
        <taxon>Aspergillaceae</taxon>
        <taxon>Aspergillus</taxon>
        <taxon>Aspergillus subgen. Nidulantes</taxon>
    </lineage>
</organism>
<dbReference type="InterPro" id="IPR018744">
    <property type="entry name" value="DUF2293"/>
</dbReference>
<dbReference type="AlphaFoldDB" id="A0A1L9TV00"/>